<gene>
    <name evidence="1" type="ordered locus">STAUR_7088</name>
</gene>
<organism evidence="1 2">
    <name type="scientific">Stigmatella aurantiaca (strain DW4/3-1)</name>
    <dbReference type="NCBI Taxonomy" id="378806"/>
    <lineage>
        <taxon>Bacteria</taxon>
        <taxon>Pseudomonadati</taxon>
        <taxon>Myxococcota</taxon>
        <taxon>Myxococcia</taxon>
        <taxon>Myxococcales</taxon>
        <taxon>Cystobacterineae</taxon>
        <taxon>Archangiaceae</taxon>
        <taxon>Stigmatella</taxon>
    </lineage>
</organism>
<proteinExistence type="predicted"/>
<dbReference type="RefSeq" id="WP_013377654.1">
    <property type="nucleotide sequence ID" value="NZ_AAMD01000012.1"/>
</dbReference>
<name>E3FXP9_STIAD</name>
<sequence>MLLVGGLVLALGGFLHFRLKARGMKIHLDDGVMSCGFAGNPAVLPQSSSEISFHGKALTLEARGRVVFSEQTEDVTCYRSAESRWGMLKGDFIQVMLPEAPLETTVERWRRLYQQFGAGQRDLQQLGEWATQVASAEREGLTTRDIWLQGSFSIPGTNIGIYAQSIPKNTYPPVRYGAHFTVFWEDPARPPEGQGP</sequence>
<reference evidence="1 2" key="1">
    <citation type="journal article" date="2011" name="Mol. Biol. Evol.">
        <title>Comparative genomic analysis of fruiting body formation in Myxococcales.</title>
        <authorList>
            <person name="Huntley S."/>
            <person name="Hamann N."/>
            <person name="Wegener-Feldbrugge S."/>
            <person name="Treuner-Lange A."/>
            <person name="Kube M."/>
            <person name="Reinhardt R."/>
            <person name="Klages S."/>
            <person name="Muller R."/>
            <person name="Ronning C.M."/>
            <person name="Nierman W.C."/>
            <person name="Sogaard-Andersen L."/>
        </authorList>
    </citation>
    <scope>NUCLEOTIDE SEQUENCE [LARGE SCALE GENOMIC DNA]</scope>
    <source>
        <strain evidence="1 2">DW4/3-1</strain>
    </source>
</reference>
<dbReference type="KEGG" id="sur:STAUR_7088"/>
<dbReference type="AlphaFoldDB" id="E3FXP9"/>
<accession>E3FXP9</accession>
<dbReference type="EMBL" id="CP002271">
    <property type="protein sequence ID" value="ADO74844.1"/>
    <property type="molecule type" value="Genomic_DNA"/>
</dbReference>
<protein>
    <submittedName>
        <fullName evidence="1">Uncharacterized protein</fullName>
    </submittedName>
</protein>
<dbReference type="HOGENOM" id="CLU_1389491_0_0_7"/>
<dbReference type="STRING" id="378806.STAUR_7088"/>
<keyword evidence="2" id="KW-1185">Reference proteome</keyword>
<evidence type="ECO:0000313" key="1">
    <source>
        <dbReference type="EMBL" id="ADO74844.1"/>
    </source>
</evidence>
<evidence type="ECO:0000313" key="2">
    <source>
        <dbReference type="Proteomes" id="UP000001351"/>
    </source>
</evidence>
<dbReference type="Proteomes" id="UP000001351">
    <property type="component" value="Chromosome"/>
</dbReference>